<dbReference type="GO" id="GO:0008933">
    <property type="term" value="F:peptidoglycan lytic transglycosylase activity"/>
    <property type="evidence" value="ECO:0007669"/>
    <property type="project" value="TreeGrafter"/>
</dbReference>
<name>A0A844B7N7_9BURK</name>
<evidence type="ECO:0000256" key="2">
    <source>
        <dbReference type="SAM" id="SignalP"/>
    </source>
</evidence>
<gene>
    <name evidence="4" type="primary">mltB</name>
    <name evidence="4" type="ORF">GHT07_17995</name>
</gene>
<feature type="domain" description="Transglycosylase SLT" evidence="3">
    <location>
        <begin position="54"/>
        <end position="354"/>
    </location>
</feature>
<accession>A0A844B7N7</accession>
<feature type="active site" evidence="1">
    <location>
        <position position="148"/>
    </location>
</feature>
<dbReference type="PANTHER" id="PTHR30163">
    <property type="entry name" value="MEMBRANE-BOUND LYTIC MUREIN TRANSGLYCOSYLASE B"/>
    <property type="match status" value="1"/>
</dbReference>
<dbReference type="Proteomes" id="UP000487350">
    <property type="component" value="Unassembled WGS sequence"/>
</dbReference>
<reference evidence="4 5" key="1">
    <citation type="submission" date="2019-11" db="EMBL/GenBank/DDBJ databases">
        <title>Caenimonas koreensis gen. nov., sp. nov., isolated from activated sludge.</title>
        <authorList>
            <person name="Seung H.R."/>
        </authorList>
    </citation>
    <scope>NUCLEOTIDE SEQUENCE [LARGE SCALE GENOMIC DNA]</scope>
    <source>
        <strain evidence="4 5">EMB320</strain>
    </source>
</reference>
<dbReference type="Pfam" id="PF13406">
    <property type="entry name" value="SLT_2"/>
    <property type="match status" value="1"/>
</dbReference>
<dbReference type="InterPro" id="IPR043426">
    <property type="entry name" value="MltB-like"/>
</dbReference>
<keyword evidence="5" id="KW-1185">Reference proteome</keyword>
<feature type="signal peptide" evidence="2">
    <location>
        <begin position="1"/>
        <end position="26"/>
    </location>
</feature>
<keyword evidence="2" id="KW-0732">Signal</keyword>
<evidence type="ECO:0000313" key="5">
    <source>
        <dbReference type="Proteomes" id="UP000487350"/>
    </source>
</evidence>
<proteinExistence type="predicted"/>
<protein>
    <submittedName>
        <fullName evidence="4">Lytic murein transglycosylase B</fullName>
    </submittedName>
</protein>
<dbReference type="EMBL" id="WJBU01000020">
    <property type="protein sequence ID" value="MRD49172.1"/>
    <property type="molecule type" value="Genomic_DNA"/>
</dbReference>
<evidence type="ECO:0000313" key="4">
    <source>
        <dbReference type="EMBL" id="MRD49172.1"/>
    </source>
</evidence>
<dbReference type="AlphaFoldDB" id="A0A844B7N7"/>
<evidence type="ECO:0000256" key="1">
    <source>
        <dbReference type="PIRSR" id="PIRSR611757-1"/>
    </source>
</evidence>
<dbReference type="Gene3D" id="1.10.8.350">
    <property type="entry name" value="Bacterial muramidase"/>
    <property type="match status" value="1"/>
</dbReference>
<dbReference type="Gene3D" id="1.10.530.10">
    <property type="match status" value="1"/>
</dbReference>
<organism evidence="4 5">
    <name type="scientific">Caenimonas koreensis DSM 17982</name>
    <dbReference type="NCBI Taxonomy" id="1121255"/>
    <lineage>
        <taxon>Bacteria</taxon>
        <taxon>Pseudomonadati</taxon>
        <taxon>Pseudomonadota</taxon>
        <taxon>Betaproteobacteria</taxon>
        <taxon>Burkholderiales</taxon>
        <taxon>Comamonadaceae</taxon>
        <taxon>Caenimonas</taxon>
    </lineage>
</organism>
<dbReference type="InterPro" id="IPR023346">
    <property type="entry name" value="Lysozyme-like_dom_sf"/>
</dbReference>
<dbReference type="SUPFAM" id="SSF53955">
    <property type="entry name" value="Lysozyme-like"/>
    <property type="match status" value="1"/>
</dbReference>
<dbReference type="NCBIfam" id="TIGR02282">
    <property type="entry name" value="MltB"/>
    <property type="match status" value="1"/>
</dbReference>
<dbReference type="OrthoDB" id="9772911at2"/>
<evidence type="ECO:0000259" key="3">
    <source>
        <dbReference type="Pfam" id="PF13406"/>
    </source>
</evidence>
<dbReference type="FunFam" id="1.10.8.350:FF:000001">
    <property type="entry name" value="Lytic murein transglycosylase B"/>
    <property type="match status" value="1"/>
</dbReference>
<sequence>MYVPRFSAVALTVFALLATSSQSAVAARKKHKAPASLVERNAMRGTPFSTSDEAMQWAAEMAQRREVDAGWVQRTLGEAQLLPTVARLMQPAPAGTPKNWRVYRSRFIDPIRINAGVKFWQENAALLERAEREYGVPADIIVGIIGVETIYGQQMGTFRVIDALATLGFNFPPSHPRAAERQAYFRSELEQFLLLQYKAGTDPFKALGSYAGAMGMPQFMPSSWAKWAVDFDGDGRIDLSRSTADVIGSVANYFRSYGWQSGMPTHFAVDFNAATLDKEALLAPDILPTFSVKSFTEKGAVLSGQALEHQGKLALVELQNGAAEPQYVAGTENFYVITRYNWSSYYAMAVIELGREVKEALPAR</sequence>
<dbReference type="CDD" id="cd13399">
    <property type="entry name" value="Slt35-like"/>
    <property type="match status" value="1"/>
</dbReference>
<feature type="chain" id="PRO_5032541025" evidence="2">
    <location>
        <begin position="27"/>
        <end position="364"/>
    </location>
</feature>
<dbReference type="InterPro" id="IPR031304">
    <property type="entry name" value="SLT_2"/>
</dbReference>
<comment type="caution">
    <text evidence="4">The sequence shown here is derived from an EMBL/GenBank/DDBJ whole genome shotgun (WGS) entry which is preliminary data.</text>
</comment>
<dbReference type="InterPro" id="IPR011757">
    <property type="entry name" value="Lytic_transglycosylase_MltB"/>
</dbReference>
<dbReference type="PANTHER" id="PTHR30163:SF9">
    <property type="entry name" value="MEMBRANE-BOUND LYTIC MUREIN TRANSGLYCOSYLASE B"/>
    <property type="match status" value="1"/>
</dbReference>
<dbReference type="GO" id="GO:0009253">
    <property type="term" value="P:peptidoglycan catabolic process"/>
    <property type="evidence" value="ECO:0007669"/>
    <property type="project" value="TreeGrafter"/>
</dbReference>